<gene>
    <name evidence="3" type="ORF">HETSPECPRED_007866</name>
</gene>
<protein>
    <submittedName>
        <fullName evidence="3">Uncharacterized protein</fullName>
    </submittedName>
</protein>
<dbReference type="AlphaFoldDB" id="A0A8H3FV29"/>
<feature type="region of interest" description="Disordered" evidence="1">
    <location>
        <begin position="1"/>
        <end position="20"/>
    </location>
</feature>
<evidence type="ECO:0000256" key="1">
    <source>
        <dbReference type="SAM" id="MobiDB-lite"/>
    </source>
</evidence>
<evidence type="ECO:0000313" key="4">
    <source>
        <dbReference type="Proteomes" id="UP000664521"/>
    </source>
</evidence>
<reference evidence="3" key="1">
    <citation type="submission" date="2021-03" db="EMBL/GenBank/DDBJ databases">
        <authorList>
            <person name="Tagirdzhanova G."/>
        </authorList>
    </citation>
    <scope>NUCLEOTIDE SEQUENCE</scope>
</reference>
<sequence>MQADAFDFKNPGATDSGAPAFSWQPDETRRRILIGQTELAKIDFIDEAKNRAGIITDTISDLAGPFKGGLYSSPKADCMAFVRELQKKILPDQPLNAEFEAWYKAFADYLGYDTTPQTLKIASLKVGEWGNKEENIVTRYSIQEHNKLNVEWSNQPQGSDENFWDEAKFGTDTDTNAGTKRRRLLEPWEEQKAPALSTWDGAPMRDPTRLQGDACRRLRRGSLHLRCSSASTPAEQAGSSELAMTRANKITSIINVIKKDVASAAGAAGVALGAAFVILDFVNGNWVGAGFGAAGLALGILATAGIAGPIGWLVGGLVEALFAILPGLFEDQKSRPHADNTTEILQWVMFGDADHTGNEECQNQNPNCQAVYGPGTFSAVLGFNYFDAIAFLINFNNGYPMTIPDMAAAFQVNGTAGAIATYDCHNGKKHQTNRGQVGDDPLYCNHPKFGLSRDFMLPVINETAAAIFSRIFPAGDCKLLDAASNAQTFPLYQITITGLPVSIACNLTTPVSDVPTFSATDFAIQNKPYISPANESTNSEPGASITPPPAKPFAVAFDESNAVCISGTGAKFGLPNGTYTQPSGQFGYSLEGANAASLPPGASLTLTHYDYKPGMDPIPKDTTFTTSQTSSDPGFSYAVSNLGDNRSAGGAGIFSITILDAVAMPPAACFYTEPQFKGELWCMGPGGANFSGTEVNVARSVSVCGGATVWDLCAGAWRPREPETDRQRPGSEYGAVRDWG</sequence>
<keyword evidence="2" id="KW-0812">Transmembrane</keyword>
<dbReference type="Proteomes" id="UP000664521">
    <property type="component" value="Unassembled WGS sequence"/>
</dbReference>
<accession>A0A8H3FV29</accession>
<keyword evidence="4" id="KW-1185">Reference proteome</keyword>
<keyword evidence="2" id="KW-1133">Transmembrane helix</keyword>
<feature type="transmembrane region" description="Helical" evidence="2">
    <location>
        <begin position="261"/>
        <end position="279"/>
    </location>
</feature>
<comment type="caution">
    <text evidence="3">The sequence shown here is derived from an EMBL/GenBank/DDBJ whole genome shotgun (WGS) entry which is preliminary data.</text>
</comment>
<dbReference type="EMBL" id="CAJPDS010000059">
    <property type="protein sequence ID" value="CAF9931428.1"/>
    <property type="molecule type" value="Genomic_DNA"/>
</dbReference>
<feature type="compositionally biased region" description="Basic and acidic residues" evidence="1">
    <location>
        <begin position="720"/>
        <end position="729"/>
    </location>
</feature>
<dbReference type="OrthoDB" id="5367970at2759"/>
<organism evidence="3 4">
    <name type="scientific">Heterodermia speciosa</name>
    <dbReference type="NCBI Taxonomy" id="116794"/>
    <lineage>
        <taxon>Eukaryota</taxon>
        <taxon>Fungi</taxon>
        <taxon>Dikarya</taxon>
        <taxon>Ascomycota</taxon>
        <taxon>Pezizomycotina</taxon>
        <taxon>Lecanoromycetes</taxon>
        <taxon>OSLEUM clade</taxon>
        <taxon>Lecanoromycetidae</taxon>
        <taxon>Caliciales</taxon>
        <taxon>Physciaceae</taxon>
        <taxon>Heterodermia</taxon>
    </lineage>
</organism>
<feature type="region of interest" description="Disordered" evidence="1">
    <location>
        <begin position="720"/>
        <end position="740"/>
    </location>
</feature>
<evidence type="ECO:0000256" key="2">
    <source>
        <dbReference type="SAM" id="Phobius"/>
    </source>
</evidence>
<feature type="transmembrane region" description="Helical" evidence="2">
    <location>
        <begin position="286"/>
        <end position="304"/>
    </location>
</feature>
<name>A0A8H3FV29_9LECA</name>
<proteinExistence type="predicted"/>
<keyword evidence="2" id="KW-0472">Membrane</keyword>
<evidence type="ECO:0000313" key="3">
    <source>
        <dbReference type="EMBL" id="CAF9931428.1"/>
    </source>
</evidence>